<reference evidence="4 5" key="1">
    <citation type="submission" date="2024-04" db="EMBL/GenBank/DDBJ databases">
        <title>Genome assembly C_amara_ONT_v2.</title>
        <authorList>
            <person name="Yant L."/>
            <person name="Moore C."/>
            <person name="Slenker M."/>
        </authorList>
    </citation>
    <scope>NUCLEOTIDE SEQUENCE [LARGE SCALE GENOMIC DNA]</scope>
    <source>
        <tissue evidence="4">Leaf</tissue>
    </source>
</reference>
<dbReference type="InterPro" id="IPR011344">
    <property type="entry name" value="ssDNA-bd"/>
</dbReference>
<evidence type="ECO:0000256" key="1">
    <source>
        <dbReference type="ARBA" id="ARBA00023125"/>
    </source>
</evidence>
<evidence type="ECO:0000256" key="2">
    <source>
        <dbReference type="PROSITE-ProRule" id="PRU00252"/>
    </source>
</evidence>
<dbReference type="EMBL" id="JBANAX010000525">
    <property type="protein sequence ID" value="KAL1205009.1"/>
    <property type="molecule type" value="Genomic_DNA"/>
</dbReference>
<dbReference type="SUPFAM" id="SSF50249">
    <property type="entry name" value="Nucleic acid-binding proteins"/>
    <property type="match status" value="1"/>
</dbReference>
<evidence type="ECO:0000313" key="4">
    <source>
        <dbReference type="EMBL" id="KAL1205009.1"/>
    </source>
</evidence>
<dbReference type="Proteomes" id="UP001558713">
    <property type="component" value="Unassembled WGS sequence"/>
</dbReference>
<name>A0ABD1AEC2_CARAN</name>
<keyword evidence="5" id="KW-1185">Reference proteome</keyword>
<dbReference type="PANTHER" id="PTHR10302">
    <property type="entry name" value="SINGLE-STRANDED DNA-BINDING PROTEIN"/>
    <property type="match status" value="1"/>
</dbReference>
<accession>A0ABD1AEC2</accession>
<evidence type="ECO:0000313" key="5">
    <source>
        <dbReference type="Proteomes" id="UP001558713"/>
    </source>
</evidence>
<evidence type="ECO:0000256" key="3">
    <source>
        <dbReference type="SAM" id="MobiDB-lite"/>
    </source>
</evidence>
<protein>
    <submittedName>
        <fullName evidence="4">Protein OSB4</fullName>
    </submittedName>
</protein>
<gene>
    <name evidence="4" type="ORF">V5N11_016356</name>
</gene>
<dbReference type="InterPro" id="IPR000424">
    <property type="entry name" value="Primosome_PriB/ssb"/>
</dbReference>
<dbReference type="PROSITE" id="PS50935">
    <property type="entry name" value="SSB"/>
    <property type="match status" value="1"/>
</dbReference>
<keyword evidence="1 2" id="KW-0238">DNA-binding</keyword>
<dbReference type="AlphaFoldDB" id="A0ABD1AEC2"/>
<comment type="caution">
    <text evidence="4">The sequence shown here is derived from an EMBL/GenBank/DDBJ whole genome shotgun (WGS) entry which is preliminary data.</text>
</comment>
<sequence length="365" mass="41053">MQYLARSLLKSIRPSLNSTGRKSWVLLSQQFQSTSSTKSSPARGGGSRAANSESLTPNELPRPTEIPYQPKIANSIDLIGYVHQPVQFDATNDGQFWAGTVISHGPSSESEPESDSSSNFWIPVLFEGDLAHTANCYLKKNDQVHITGQILGDVISSGANSEQAYVKLFKSFNGSFSHQVIARDLHYIEGSKPLPKVLPTTLDQKEGVLKHSANVQKRGEFGNNSWFDLLDKPEEWFDYRESKQNGSVNPRHPDFKKKDGSAALWLNRAPKEILSDLNELKFDIPKYAKQLKAGVESWKDLVENMNLWWDNRLDKRTPKSPDFKHKETGVGLWLSNSPSWVSAKLPPPKSTTIDIYHNQEQEMMI</sequence>
<dbReference type="Gene3D" id="2.40.50.140">
    <property type="entry name" value="Nucleic acid-binding proteins"/>
    <property type="match status" value="1"/>
</dbReference>
<dbReference type="InterPro" id="IPR012340">
    <property type="entry name" value="NA-bd_OB-fold"/>
</dbReference>
<organism evidence="4 5">
    <name type="scientific">Cardamine amara subsp. amara</name>
    <dbReference type="NCBI Taxonomy" id="228776"/>
    <lineage>
        <taxon>Eukaryota</taxon>
        <taxon>Viridiplantae</taxon>
        <taxon>Streptophyta</taxon>
        <taxon>Embryophyta</taxon>
        <taxon>Tracheophyta</taxon>
        <taxon>Spermatophyta</taxon>
        <taxon>Magnoliopsida</taxon>
        <taxon>eudicotyledons</taxon>
        <taxon>Gunneridae</taxon>
        <taxon>Pentapetalae</taxon>
        <taxon>rosids</taxon>
        <taxon>malvids</taxon>
        <taxon>Brassicales</taxon>
        <taxon>Brassicaceae</taxon>
        <taxon>Cardamineae</taxon>
        <taxon>Cardamine</taxon>
    </lineage>
</organism>
<dbReference type="GO" id="GO:0003677">
    <property type="term" value="F:DNA binding"/>
    <property type="evidence" value="ECO:0007669"/>
    <property type="project" value="UniProtKB-UniRule"/>
</dbReference>
<dbReference type="PANTHER" id="PTHR10302:SF23">
    <property type="entry name" value="PROTEIN OSB4, CHLOROPLASTIC"/>
    <property type="match status" value="1"/>
</dbReference>
<feature type="region of interest" description="Disordered" evidence="3">
    <location>
        <begin position="35"/>
        <end position="67"/>
    </location>
</feature>
<proteinExistence type="predicted"/>